<dbReference type="SMART" id="SM00387">
    <property type="entry name" value="HATPase_c"/>
    <property type="match status" value="1"/>
</dbReference>
<feature type="chain" id="PRO_5047453547" description="histidine kinase" evidence="6">
    <location>
        <begin position="22"/>
        <end position="812"/>
    </location>
</feature>
<dbReference type="SMART" id="SM00028">
    <property type="entry name" value="TPR"/>
    <property type="match status" value="4"/>
</dbReference>
<name>A0ABT9EG02_9SPHN</name>
<dbReference type="InterPro" id="IPR019734">
    <property type="entry name" value="TPR_rpt"/>
</dbReference>
<feature type="signal peptide" evidence="6">
    <location>
        <begin position="1"/>
        <end position="21"/>
    </location>
</feature>
<keyword evidence="3" id="KW-0597">Phosphoprotein</keyword>
<evidence type="ECO:0000313" key="8">
    <source>
        <dbReference type="EMBL" id="MDP1025901.1"/>
    </source>
</evidence>
<keyword evidence="8" id="KW-0547">Nucleotide-binding</keyword>
<feature type="domain" description="Histidine kinase" evidence="7">
    <location>
        <begin position="448"/>
        <end position="666"/>
    </location>
</feature>
<accession>A0ABT9EG02</accession>
<keyword evidence="8" id="KW-0067">ATP-binding</keyword>
<dbReference type="InterPro" id="IPR011990">
    <property type="entry name" value="TPR-like_helical_dom_sf"/>
</dbReference>
<dbReference type="Gene3D" id="1.10.287.130">
    <property type="match status" value="1"/>
</dbReference>
<dbReference type="InterPro" id="IPR036890">
    <property type="entry name" value="HATPase_C_sf"/>
</dbReference>
<keyword evidence="6" id="KW-0732">Signal</keyword>
<evidence type="ECO:0000256" key="1">
    <source>
        <dbReference type="ARBA" id="ARBA00000085"/>
    </source>
</evidence>
<keyword evidence="5" id="KW-0472">Membrane</keyword>
<dbReference type="InterPro" id="IPR003594">
    <property type="entry name" value="HATPase_dom"/>
</dbReference>
<dbReference type="SUPFAM" id="SSF55874">
    <property type="entry name" value="ATPase domain of HSP90 chaperone/DNA topoisomerase II/histidine kinase"/>
    <property type="match status" value="1"/>
</dbReference>
<dbReference type="CDD" id="cd00082">
    <property type="entry name" value="HisKA"/>
    <property type="match status" value="1"/>
</dbReference>
<evidence type="ECO:0000259" key="7">
    <source>
        <dbReference type="PROSITE" id="PS50109"/>
    </source>
</evidence>
<dbReference type="Pfam" id="PF02518">
    <property type="entry name" value="HATPase_c"/>
    <property type="match status" value="1"/>
</dbReference>
<dbReference type="PRINTS" id="PR00344">
    <property type="entry name" value="BCTRLSENSOR"/>
</dbReference>
<gene>
    <name evidence="8" type="ORF">Q5H91_01610</name>
</gene>
<evidence type="ECO:0000256" key="4">
    <source>
        <dbReference type="ARBA" id="ARBA00023012"/>
    </source>
</evidence>
<dbReference type="GO" id="GO:0005524">
    <property type="term" value="F:ATP binding"/>
    <property type="evidence" value="ECO:0007669"/>
    <property type="project" value="UniProtKB-KW"/>
</dbReference>
<dbReference type="SMART" id="SM00388">
    <property type="entry name" value="HisKA"/>
    <property type="match status" value="1"/>
</dbReference>
<keyword evidence="4" id="KW-0902">Two-component regulatory system</keyword>
<dbReference type="InterPro" id="IPR005467">
    <property type="entry name" value="His_kinase_dom"/>
</dbReference>
<dbReference type="PROSITE" id="PS50109">
    <property type="entry name" value="HIS_KIN"/>
    <property type="match status" value="1"/>
</dbReference>
<dbReference type="EC" id="2.7.13.3" evidence="2"/>
<keyword evidence="5" id="KW-0812">Transmembrane</keyword>
<feature type="transmembrane region" description="Helical" evidence="5">
    <location>
        <begin position="391"/>
        <end position="414"/>
    </location>
</feature>
<protein>
    <recommendedName>
        <fullName evidence="2">histidine kinase</fullName>
        <ecNumber evidence="2">2.7.13.3</ecNumber>
    </recommendedName>
</protein>
<organism evidence="8 9">
    <name type="scientific">Sphingomonas aurea</name>
    <dbReference type="NCBI Taxonomy" id="3063994"/>
    <lineage>
        <taxon>Bacteria</taxon>
        <taxon>Pseudomonadati</taxon>
        <taxon>Pseudomonadota</taxon>
        <taxon>Alphaproteobacteria</taxon>
        <taxon>Sphingomonadales</taxon>
        <taxon>Sphingomonadaceae</taxon>
        <taxon>Sphingomonas</taxon>
    </lineage>
</organism>
<reference evidence="8 9" key="1">
    <citation type="submission" date="2023-07" db="EMBL/GenBank/DDBJ databases">
        <authorList>
            <person name="Kim M.K."/>
        </authorList>
    </citation>
    <scope>NUCLEOTIDE SEQUENCE [LARGE SCALE GENOMIC DNA]</scope>
    <source>
        <strain evidence="8 9">KR1UV-12</strain>
    </source>
</reference>
<evidence type="ECO:0000256" key="2">
    <source>
        <dbReference type="ARBA" id="ARBA00012438"/>
    </source>
</evidence>
<comment type="caution">
    <text evidence="8">The sequence shown here is derived from an EMBL/GenBank/DDBJ whole genome shotgun (WGS) entry which is preliminary data.</text>
</comment>
<dbReference type="SUPFAM" id="SSF47384">
    <property type="entry name" value="Homodimeric domain of signal transducing histidine kinase"/>
    <property type="match status" value="1"/>
</dbReference>
<keyword evidence="9" id="KW-1185">Reference proteome</keyword>
<dbReference type="InterPro" id="IPR004358">
    <property type="entry name" value="Sig_transdc_His_kin-like_C"/>
</dbReference>
<dbReference type="CDD" id="cd16922">
    <property type="entry name" value="HATPase_EvgS-ArcB-TorS-like"/>
    <property type="match status" value="1"/>
</dbReference>
<comment type="catalytic activity">
    <reaction evidence="1">
        <text>ATP + protein L-histidine = ADP + protein N-phospho-L-histidine.</text>
        <dbReference type="EC" id="2.7.13.3"/>
    </reaction>
</comment>
<dbReference type="Gene3D" id="1.25.40.10">
    <property type="entry name" value="Tetratricopeptide repeat domain"/>
    <property type="match status" value="2"/>
</dbReference>
<proteinExistence type="predicted"/>
<dbReference type="Pfam" id="PF00512">
    <property type="entry name" value="HisKA"/>
    <property type="match status" value="1"/>
</dbReference>
<dbReference type="PANTHER" id="PTHR45339:SF1">
    <property type="entry name" value="HYBRID SIGNAL TRANSDUCTION HISTIDINE KINASE J"/>
    <property type="match status" value="1"/>
</dbReference>
<evidence type="ECO:0000256" key="5">
    <source>
        <dbReference type="SAM" id="Phobius"/>
    </source>
</evidence>
<dbReference type="RefSeq" id="WP_305171480.1">
    <property type="nucleotide sequence ID" value="NZ_JAUUDS010000001.1"/>
</dbReference>
<keyword evidence="5" id="KW-1133">Transmembrane helix</keyword>
<dbReference type="EMBL" id="JAUUDS010000001">
    <property type="protein sequence ID" value="MDP1025901.1"/>
    <property type="molecule type" value="Genomic_DNA"/>
</dbReference>
<dbReference type="PANTHER" id="PTHR45339">
    <property type="entry name" value="HYBRID SIGNAL TRANSDUCTION HISTIDINE KINASE J"/>
    <property type="match status" value="1"/>
</dbReference>
<evidence type="ECO:0000256" key="3">
    <source>
        <dbReference type="ARBA" id="ARBA00022553"/>
    </source>
</evidence>
<dbReference type="Gene3D" id="3.30.565.10">
    <property type="entry name" value="Histidine kinase-like ATPase, C-terminal domain"/>
    <property type="match status" value="1"/>
</dbReference>
<dbReference type="InterPro" id="IPR036097">
    <property type="entry name" value="HisK_dim/P_sf"/>
</dbReference>
<sequence>MRALTACLAALLLALPMAAAAQSVAGVERQIADARASMMVDPDATQKKAVEAAQSAALIGDPRQRRILIATTQWLRSEAYSRLGAFSRAEPLINDAANVVLRDDPDSMLAGEILLTRGGLRNARTEVAGSLADYQRAFEIFQHNGNARSQAIALMLIASLCSDGKDYERALRYLTQASDIYKGDPSLMVALYNNRGGVLQDLQRPDDAEKQFTVALSYAEKMDSPVLVAQVLRNIARNRLKAGRVALAEQAVRRSLTVAATGEAASWRPQLLALAAEAALQRGNLDQATTLIEQSFAGVDLKTTEYSWLEPHKTAYRVFSRLGRYDLAIAHLAALKRIDDQATSLATSTSNALMAARFDFANQELRIAKLKAGELQRSVALEQARARVQQIVFMAVAGATAVIIVLLAIGLFTIRRSRNEVRDARDGLALTNAALNKALAAKTEFLATTSHEIRTPLNGILGMTQVMLADAYLPATTRDRLGVVQDAGLTMRALVDDILDVAKMETGELSIDHESVDLVTTITGATRLWEDQARHKGLDFVVDLSDCPQRVLGDAARLRQIVFNLLSNAVKFTATGRVSLSVTTSDDRSQFIIRVADTGIGIATEKQAAIFESFRQADTSTTRQYGGTGLGLTICRNLVLAMHGDIAVESRPGAGAAFTVTLPLESVIDAEPSVEAVVMPAALLVLDRNPITRSMWKTLLERRAGRLLFVATVDDARTALREERIARVLIDEATLCADAEPAAAAAALVEAAQAAGAETSLLWTEGREGGVALAKGMTRLIAKPISGAALAATLFGHECDERAASRLVSQAA</sequence>
<dbReference type="InterPro" id="IPR003661">
    <property type="entry name" value="HisK_dim/P_dom"/>
</dbReference>
<dbReference type="Proteomes" id="UP001230685">
    <property type="component" value="Unassembled WGS sequence"/>
</dbReference>
<evidence type="ECO:0000256" key="6">
    <source>
        <dbReference type="SAM" id="SignalP"/>
    </source>
</evidence>
<dbReference type="SUPFAM" id="SSF48452">
    <property type="entry name" value="TPR-like"/>
    <property type="match status" value="2"/>
</dbReference>
<evidence type="ECO:0000313" key="9">
    <source>
        <dbReference type="Proteomes" id="UP001230685"/>
    </source>
</evidence>